<dbReference type="CDD" id="cd17417">
    <property type="entry name" value="MFS_NPF5"/>
    <property type="match status" value="1"/>
</dbReference>
<feature type="transmembrane region" description="Helical" evidence="6">
    <location>
        <begin position="206"/>
        <end position="227"/>
    </location>
</feature>
<keyword evidence="4 6" id="KW-1133">Transmembrane helix</keyword>
<reference evidence="7" key="1">
    <citation type="submission" date="2020-01" db="EMBL/GenBank/DDBJ databases">
        <title>Genome sequence of Kobresia littledalei, the first chromosome-level genome in the family Cyperaceae.</title>
        <authorList>
            <person name="Qu G."/>
        </authorList>
    </citation>
    <scope>NUCLEOTIDE SEQUENCE</scope>
    <source>
        <strain evidence="7">C.B.Clarke</strain>
        <tissue evidence="7">Leaf</tissue>
    </source>
</reference>
<feature type="transmembrane region" description="Helical" evidence="6">
    <location>
        <begin position="457"/>
        <end position="482"/>
    </location>
</feature>
<evidence type="ECO:0000256" key="2">
    <source>
        <dbReference type="ARBA" id="ARBA00005982"/>
    </source>
</evidence>
<feature type="transmembrane region" description="Helical" evidence="6">
    <location>
        <begin position="116"/>
        <end position="140"/>
    </location>
</feature>
<dbReference type="InterPro" id="IPR044739">
    <property type="entry name" value="NRT1/PTR"/>
</dbReference>
<dbReference type="GO" id="GO:0016020">
    <property type="term" value="C:membrane"/>
    <property type="evidence" value="ECO:0007669"/>
    <property type="project" value="UniProtKB-SubCell"/>
</dbReference>
<feature type="transmembrane region" description="Helical" evidence="6">
    <location>
        <begin position="233"/>
        <end position="254"/>
    </location>
</feature>
<organism evidence="7 8">
    <name type="scientific">Carex littledalei</name>
    <dbReference type="NCBI Taxonomy" id="544730"/>
    <lineage>
        <taxon>Eukaryota</taxon>
        <taxon>Viridiplantae</taxon>
        <taxon>Streptophyta</taxon>
        <taxon>Embryophyta</taxon>
        <taxon>Tracheophyta</taxon>
        <taxon>Spermatophyta</taxon>
        <taxon>Magnoliopsida</taxon>
        <taxon>Liliopsida</taxon>
        <taxon>Poales</taxon>
        <taxon>Cyperaceae</taxon>
        <taxon>Cyperoideae</taxon>
        <taxon>Cariceae</taxon>
        <taxon>Carex</taxon>
        <taxon>Carex subgen. Euthyceras</taxon>
    </lineage>
</organism>
<dbReference type="GO" id="GO:0042937">
    <property type="term" value="F:tripeptide transmembrane transporter activity"/>
    <property type="evidence" value="ECO:0007669"/>
    <property type="project" value="InterPro"/>
</dbReference>
<evidence type="ECO:0000313" key="7">
    <source>
        <dbReference type="EMBL" id="KAF3328088.1"/>
    </source>
</evidence>
<feature type="transmembrane region" description="Helical" evidence="6">
    <location>
        <begin position="503"/>
        <end position="525"/>
    </location>
</feature>
<keyword evidence="5 6" id="KW-0472">Membrane</keyword>
<feature type="transmembrane region" description="Helical" evidence="6">
    <location>
        <begin position="387"/>
        <end position="404"/>
    </location>
</feature>
<dbReference type="OrthoDB" id="8904098at2759"/>
<proteinExistence type="inferred from homology"/>
<feature type="transmembrane region" description="Helical" evidence="6">
    <location>
        <begin position="92"/>
        <end position="110"/>
    </location>
</feature>
<comment type="subcellular location">
    <subcellularLocation>
        <location evidence="1">Membrane</location>
        <topology evidence="1">Multi-pass membrane protein</topology>
    </subcellularLocation>
</comment>
<accession>A0A833R0J6</accession>
<sequence>MQKPCSEPKAKKLRMAERLANGSDQGDLARDGSVDLKGNPVHQSERGGWKACSFLVVYELIERMSYYAIQSNLVSYLTNKLHQGTVEAANNVTNWVGAVYLTPIVGAYIADAYLGQYWTFMIGSAIYQLGMIILTLAVSIPKLKPPPCKEKETCEKASSQQLAIFFIGLYTIAVANGGTKPNVTTFGANQFDETDPKEKLQKHSFFNWWMVSIFIGTLFSPTVLVYLQDNVSYSIGYGVPTIMLLVSVVIFLVGTRFYRHKLPQGSPFTKMARVMVFSIKNWRLSVPNDSEDPFQSDTEVLRSASGIQPTKSMRFLNKAAIISNSDSKWTSCTITEIEETKQMISMLPILVSLILPCTMIAQINTLFVKQGATLDRHMGPHFQIPPASLGVFVTITMLISVVLYDQYFIKVLRKWTNNPRGITILKRIGTGLFLQVMTMLFASIIENKRLSIVKREAHTSLSIFFLLPQFVLMGLADSFLVVGQTEFFYDQAPDGMKSLGSSYTLTAYGIGNFLSSFILQLVSDITKKRGKGWVLNDLNSSRLDYYYGLLTVLNALNFLFFLFVSKMYEYRVELFCSTDGTTKDQEEKDGHLEFKM</sequence>
<dbReference type="SUPFAM" id="SSF103473">
    <property type="entry name" value="MFS general substrate transporter"/>
    <property type="match status" value="1"/>
</dbReference>
<protein>
    <submittedName>
        <fullName evidence="7">Protein NRT1/ PTR FAMILY 5.2-like protein</fullName>
    </submittedName>
</protein>
<dbReference type="PANTHER" id="PTHR11654">
    <property type="entry name" value="OLIGOPEPTIDE TRANSPORTER-RELATED"/>
    <property type="match status" value="1"/>
</dbReference>
<evidence type="ECO:0000256" key="1">
    <source>
        <dbReference type="ARBA" id="ARBA00004141"/>
    </source>
</evidence>
<comment type="caution">
    <text evidence="7">The sequence shown here is derived from an EMBL/GenBank/DDBJ whole genome shotgun (WGS) entry which is preliminary data.</text>
</comment>
<evidence type="ECO:0000256" key="5">
    <source>
        <dbReference type="ARBA" id="ARBA00023136"/>
    </source>
</evidence>
<dbReference type="GO" id="GO:0071916">
    <property type="term" value="F:dipeptide transmembrane transporter activity"/>
    <property type="evidence" value="ECO:0007669"/>
    <property type="project" value="InterPro"/>
</dbReference>
<dbReference type="InterPro" id="IPR036259">
    <property type="entry name" value="MFS_trans_sf"/>
</dbReference>
<dbReference type="Gene3D" id="1.20.1250.20">
    <property type="entry name" value="MFS general substrate transporter like domains"/>
    <property type="match status" value="1"/>
</dbReference>
<comment type="similarity">
    <text evidence="2">Belongs to the major facilitator superfamily. Proton-dependent oligopeptide transporter (POT/PTR) (TC 2.A.17) family.</text>
</comment>
<evidence type="ECO:0000256" key="4">
    <source>
        <dbReference type="ARBA" id="ARBA00022989"/>
    </source>
</evidence>
<feature type="transmembrane region" description="Helical" evidence="6">
    <location>
        <begin position="424"/>
        <end position="445"/>
    </location>
</feature>
<keyword evidence="3 6" id="KW-0812">Transmembrane</keyword>
<dbReference type="Pfam" id="PF00854">
    <property type="entry name" value="PTR2"/>
    <property type="match status" value="1"/>
</dbReference>
<dbReference type="Proteomes" id="UP000623129">
    <property type="component" value="Unassembled WGS sequence"/>
</dbReference>
<gene>
    <name evidence="7" type="ORF">FCM35_KLT06694</name>
</gene>
<feature type="transmembrane region" description="Helical" evidence="6">
    <location>
        <begin position="545"/>
        <end position="564"/>
    </location>
</feature>
<dbReference type="EMBL" id="SWLB01000016">
    <property type="protein sequence ID" value="KAF3328088.1"/>
    <property type="molecule type" value="Genomic_DNA"/>
</dbReference>
<keyword evidence="8" id="KW-1185">Reference proteome</keyword>
<name>A0A833R0J6_9POAL</name>
<dbReference type="AlphaFoldDB" id="A0A833R0J6"/>
<feature type="transmembrane region" description="Helical" evidence="6">
    <location>
        <begin position="347"/>
        <end position="367"/>
    </location>
</feature>
<evidence type="ECO:0000256" key="6">
    <source>
        <dbReference type="SAM" id="Phobius"/>
    </source>
</evidence>
<evidence type="ECO:0000313" key="8">
    <source>
        <dbReference type="Proteomes" id="UP000623129"/>
    </source>
</evidence>
<dbReference type="InterPro" id="IPR000109">
    <property type="entry name" value="POT_fam"/>
</dbReference>
<evidence type="ECO:0000256" key="3">
    <source>
        <dbReference type="ARBA" id="ARBA00022692"/>
    </source>
</evidence>